<dbReference type="Proteomes" id="UP001066276">
    <property type="component" value="Chromosome 6"/>
</dbReference>
<proteinExistence type="predicted"/>
<reference evidence="1" key="1">
    <citation type="journal article" date="2022" name="bioRxiv">
        <title>Sequencing and chromosome-scale assembly of the giantPleurodeles waltlgenome.</title>
        <authorList>
            <person name="Brown T."/>
            <person name="Elewa A."/>
            <person name="Iarovenko S."/>
            <person name="Subramanian E."/>
            <person name="Araus A.J."/>
            <person name="Petzold A."/>
            <person name="Susuki M."/>
            <person name="Suzuki K.-i.T."/>
            <person name="Hayashi T."/>
            <person name="Toyoda A."/>
            <person name="Oliveira C."/>
            <person name="Osipova E."/>
            <person name="Leigh N.D."/>
            <person name="Simon A."/>
            <person name="Yun M.H."/>
        </authorList>
    </citation>
    <scope>NUCLEOTIDE SEQUENCE</scope>
    <source>
        <strain evidence="1">20211129_DDA</strain>
        <tissue evidence="1">Liver</tissue>
    </source>
</reference>
<accession>A0AAV7Q6Y6</accession>
<comment type="caution">
    <text evidence="1">The sequence shown here is derived from an EMBL/GenBank/DDBJ whole genome shotgun (WGS) entry which is preliminary data.</text>
</comment>
<organism evidence="1 2">
    <name type="scientific">Pleurodeles waltl</name>
    <name type="common">Iberian ribbed newt</name>
    <dbReference type="NCBI Taxonomy" id="8319"/>
    <lineage>
        <taxon>Eukaryota</taxon>
        <taxon>Metazoa</taxon>
        <taxon>Chordata</taxon>
        <taxon>Craniata</taxon>
        <taxon>Vertebrata</taxon>
        <taxon>Euteleostomi</taxon>
        <taxon>Amphibia</taxon>
        <taxon>Batrachia</taxon>
        <taxon>Caudata</taxon>
        <taxon>Salamandroidea</taxon>
        <taxon>Salamandridae</taxon>
        <taxon>Pleurodelinae</taxon>
        <taxon>Pleurodeles</taxon>
    </lineage>
</organism>
<evidence type="ECO:0000313" key="2">
    <source>
        <dbReference type="Proteomes" id="UP001066276"/>
    </source>
</evidence>
<protein>
    <submittedName>
        <fullName evidence="1">Uncharacterized protein</fullName>
    </submittedName>
</protein>
<evidence type="ECO:0000313" key="1">
    <source>
        <dbReference type="EMBL" id="KAJ1135292.1"/>
    </source>
</evidence>
<name>A0AAV7Q6Y6_PLEWA</name>
<keyword evidence="2" id="KW-1185">Reference proteome</keyword>
<gene>
    <name evidence="1" type="ORF">NDU88_001732</name>
</gene>
<dbReference type="AlphaFoldDB" id="A0AAV7Q6Y6"/>
<dbReference type="EMBL" id="JANPWB010000010">
    <property type="protein sequence ID" value="KAJ1135292.1"/>
    <property type="molecule type" value="Genomic_DNA"/>
</dbReference>
<sequence length="70" mass="7514">MGLIMCMQPALVHTAGAHIDLISLNALGSMGVVGKRSLTDRKPRTLAARTRPVTARVRGSFRPQETTADL</sequence>